<dbReference type="InterPro" id="IPR002109">
    <property type="entry name" value="Glutaredoxin"/>
</dbReference>
<dbReference type="InterPro" id="IPR036249">
    <property type="entry name" value="Thioredoxin-like_sf"/>
</dbReference>
<gene>
    <name evidence="8" type="ORF">G2W53_021492</name>
</gene>
<dbReference type="PROSITE" id="PS51354">
    <property type="entry name" value="GLUTAREDOXIN_2"/>
    <property type="match status" value="1"/>
</dbReference>
<accession>A0A834TJL6</accession>
<organism evidence="8 9">
    <name type="scientific">Senna tora</name>
    <dbReference type="NCBI Taxonomy" id="362788"/>
    <lineage>
        <taxon>Eukaryota</taxon>
        <taxon>Viridiplantae</taxon>
        <taxon>Streptophyta</taxon>
        <taxon>Embryophyta</taxon>
        <taxon>Tracheophyta</taxon>
        <taxon>Spermatophyta</taxon>
        <taxon>Magnoliopsida</taxon>
        <taxon>eudicotyledons</taxon>
        <taxon>Gunneridae</taxon>
        <taxon>Pentapetalae</taxon>
        <taxon>rosids</taxon>
        <taxon>fabids</taxon>
        <taxon>Fabales</taxon>
        <taxon>Fabaceae</taxon>
        <taxon>Caesalpinioideae</taxon>
        <taxon>Cassia clade</taxon>
        <taxon>Senna</taxon>
    </lineage>
</organism>
<keyword evidence="4" id="KW-0408">Iron</keyword>
<evidence type="ECO:0000256" key="1">
    <source>
        <dbReference type="ARBA" id="ARBA00008983"/>
    </source>
</evidence>
<dbReference type="InterPro" id="IPR033658">
    <property type="entry name" value="GRX_PICOT-like"/>
</dbReference>
<dbReference type="Gene3D" id="3.40.30.10">
    <property type="entry name" value="Glutaredoxin"/>
    <property type="match status" value="1"/>
</dbReference>
<protein>
    <submittedName>
        <fullName evidence="8">Monothiol glutaredoxin-S15, mitochondrial</fullName>
    </submittedName>
</protein>
<dbReference type="EMBL" id="JAAIUW010000007">
    <property type="protein sequence ID" value="KAF7823348.1"/>
    <property type="molecule type" value="Genomic_DNA"/>
</dbReference>
<dbReference type="GO" id="GO:0046872">
    <property type="term" value="F:metal ion binding"/>
    <property type="evidence" value="ECO:0007669"/>
    <property type="project" value="UniProtKB-KW"/>
</dbReference>
<keyword evidence="2" id="KW-0001">2Fe-2S</keyword>
<proteinExistence type="inferred from homology"/>
<sequence length="149" mass="16599">MAKPVLLKALSGLLPPTHYNRIIFASVCHNGIEYSTLPNRPESHEEFEATVKNVVEKDIKDNSVMIYMKGVPDIPRCGFSSLAVRVLKLYDVPFGARNILENPEIKNAVKSVSNWPTFPQIFIKGEFIGGSGELKEKLKDVAVTAKKEE</sequence>
<dbReference type="OrthoDB" id="415696at2759"/>
<comment type="caution">
    <text evidence="8">The sequence shown here is derived from an EMBL/GenBank/DDBJ whole genome shotgun (WGS) entry which is preliminary data.</text>
</comment>
<evidence type="ECO:0000256" key="3">
    <source>
        <dbReference type="ARBA" id="ARBA00022723"/>
    </source>
</evidence>
<evidence type="ECO:0000256" key="4">
    <source>
        <dbReference type="ARBA" id="ARBA00023004"/>
    </source>
</evidence>
<name>A0A834TJL6_9FABA</name>
<feature type="domain" description="Glutaredoxin" evidence="7">
    <location>
        <begin position="64"/>
        <end position="128"/>
    </location>
</feature>
<dbReference type="PANTHER" id="PTHR10293:SF16">
    <property type="entry name" value="GLUTAREDOXIN-RELATED PROTEIN 5, MITOCHONDRIAL"/>
    <property type="match status" value="1"/>
</dbReference>
<evidence type="ECO:0000313" key="8">
    <source>
        <dbReference type="EMBL" id="KAF7823348.1"/>
    </source>
</evidence>
<evidence type="ECO:0000256" key="5">
    <source>
        <dbReference type="ARBA" id="ARBA00023014"/>
    </source>
</evidence>
<dbReference type="SUPFAM" id="SSF52833">
    <property type="entry name" value="Thioredoxin-like"/>
    <property type="match status" value="1"/>
</dbReference>
<evidence type="ECO:0000256" key="2">
    <source>
        <dbReference type="ARBA" id="ARBA00022714"/>
    </source>
</evidence>
<dbReference type="GO" id="GO:0051537">
    <property type="term" value="F:2 iron, 2 sulfur cluster binding"/>
    <property type="evidence" value="ECO:0007669"/>
    <property type="project" value="UniProtKB-KW"/>
</dbReference>
<dbReference type="AlphaFoldDB" id="A0A834TJL6"/>
<comment type="similarity">
    <text evidence="1">Belongs to the glutaredoxin family. CGFS subfamily.</text>
</comment>
<evidence type="ECO:0000259" key="7">
    <source>
        <dbReference type="Pfam" id="PF00462"/>
    </source>
</evidence>
<dbReference type="InterPro" id="IPR004480">
    <property type="entry name" value="Monothiol_GRX-rel"/>
</dbReference>
<dbReference type="PANTHER" id="PTHR10293">
    <property type="entry name" value="GLUTAREDOXIN FAMILY MEMBER"/>
    <property type="match status" value="1"/>
</dbReference>
<keyword evidence="9" id="KW-1185">Reference proteome</keyword>
<keyword evidence="6" id="KW-0676">Redox-active center</keyword>
<keyword evidence="5" id="KW-0411">Iron-sulfur</keyword>
<dbReference type="CDD" id="cd03028">
    <property type="entry name" value="GRX_PICOT_like"/>
    <property type="match status" value="1"/>
</dbReference>
<evidence type="ECO:0000313" key="9">
    <source>
        <dbReference type="Proteomes" id="UP000634136"/>
    </source>
</evidence>
<dbReference type="Proteomes" id="UP000634136">
    <property type="component" value="Unassembled WGS sequence"/>
</dbReference>
<dbReference type="Pfam" id="PF00462">
    <property type="entry name" value="Glutaredoxin"/>
    <property type="match status" value="1"/>
</dbReference>
<dbReference type="GO" id="GO:0005759">
    <property type="term" value="C:mitochondrial matrix"/>
    <property type="evidence" value="ECO:0007669"/>
    <property type="project" value="TreeGrafter"/>
</dbReference>
<evidence type="ECO:0000256" key="6">
    <source>
        <dbReference type="ARBA" id="ARBA00023284"/>
    </source>
</evidence>
<keyword evidence="3" id="KW-0479">Metal-binding</keyword>
<reference evidence="8" key="1">
    <citation type="submission" date="2020-09" db="EMBL/GenBank/DDBJ databases">
        <title>Genome-Enabled Discovery of Anthraquinone Biosynthesis in Senna tora.</title>
        <authorList>
            <person name="Kang S.-H."/>
            <person name="Pandey R.P."/>
            <person name="Lee C.-M."/>
            <person name="Sim J.-S."/>
            <person name="Jeong J.-T."/>
            <person name="Choi B.-S."/>
            <person name="Jung M."/>
            <person name="Ginzburg D."/>
            <person name="Zhao K."/>
            <person name="Won S.Y."/>
            <person name="Oh T.-J."/>
            <person name="Yu Y."/>
            <person name="Kim N.-H."/>
            <person name="Lee O.R."/>
            <person name="Lee T.-H."/>
            <person name="Bashyal P."/>
            <person name="Kim T.-S."/>
            <person name="Lee W.-H."/>
            <person name="Kawkins C."/>
            <person name="Kim C.-K."/>
            <person name="Kim J.S."/>
            <person name="Ahn B.O."/>
            <person name="Rhee S.Y."/>
            <person name="Sohng J.K."/>
        </authorList>
    </citation>
    <scope>NUCLEOTIDE SEQUENCE</scope>
    <source>
        <tissue evidence="8">Leaf</tissue>
    </source>
</reference>